<dbReference type="PANTHER" id="PTHR33204">
    <property type="entry name" value="TRANSCRIPTIONAL REGULATOR, MARR FAMILY"/>
    <property type="match status" value="1"/>
</dbReference>
<evidence type="ECO:0000259" key="4">
    <source>
        <dbReference type="PROSITE" id="PS51118"/>
    </source>
</evidence>
<evidence type="ECO:0000256" key="1">
    <source>
        <dbReference type="ARBA" id="ARBA00023015"/>
    </source>
</evidence>
<dbReference type="AlphaFoldDB" id="D7E6W0"/>
<name>D7E6W0_METEZ</name>
<dbReference type="Gene3D" id="1.10.10.10">
    <property type="entry name" value="Winged helix-like DNA-binding domain superfamily/Winged helix DNA-binding domain"/>
    <property type="match status" value="1"/>
</dbReference>
<dbReference type="KEGG" id="mev:Metev_0680"/>
<protein>
    <submittedName>
        <fullName evidence="5">Transcriptional regulator, HxlR family</fullName>
    </submittedName>
</protein>
<dbReference type="InterPro" id="IPR036390">
    <property type="entry name" value="WH_DNA-bd_sf"/>
</dbReference>
<evidence type="ECO:0000313" key="6">
    <source>
        <dbReference type="Proteomes" id="UP000000391"/>
    </source>
</evidence>
<evidence type="ECO:0000256" key="3">
    <source>
        <dbReference type="ARBA" id="ARBA00023163"/>
    </source>
</evidence>
<reference evidence="5 6" key="1">
    <citation type="submission" date="2010-06" db="EMBL/GenBank/DDBJ databases">
        <title>Complete sequence chromosome of Methanohalobium evestigatum Z-7303.</title>
        <authorList>
            <consortium name="US DOE Joint Genome Institute"/>
            <person name="Lucas S."/>
            <person name="Copeland A."/>
            <person name="Lapidus A."/>
            <person name="Cheng J.-F."/>
            <person name="Bruce D."/>
            <person name="Goodwin L."/>
            <person name="Pitluck S."/>
            <person name="Saunders E."/>
            <person name="Detter J.C."/>
            <person name="Han C."/>
            <person name="Tapia R."/>
            <person name="Land M."/>
            <person name="Hauser L."/>
            <person name="Kyrpides N."/>
            <person name="Mikhailova N."/>
            <person name="Sieprawska-Lupa M."/>
            <person name="Whitman W.B."/>
            <person name="Anderson I."/>
            <person name="Woyke T."/>
        </authorList>
    </citation>
    <scope>NUCLEOTIDE SEQUENCE [LARGE SCALE GENOMIC DNA]</scope>
    <source>
        <strain evidence="6">ATCC BAA-1072 / DSM 3721 / NBRC 107634 / OCM 161 / Z-7303</strain>
    </source>
</reference>
<evidence type="ECO:0000313" key="5">
    <source>
        <dbReference type="EMBL" id="ADI73584.1"/>
    </source>
</evidence>
<evidence type="ECO:0000256" key="2">
    <source>
        <dbReference type="ARBA" id="ARBA00023125"/>
    </source>
</evidence>
<dbReference type="STRING" id="644295.Metev_0680"/>
<dbReference type="Proteomes" id="UP000000391">
    <property type="component" value="Chromosome"/>
</dbReference>
<keyword evidence="6" id="KW-1185">Reference proteome</keyword>
<gene>
    <name evidence="5" type="ordered locus">Metev_0680</name>
</gene>
<feature type="domain" description="HTH hxlR-type" evidence="4">
    <location>
        <begin position="24"/>
        <end position="126"/>
    </location>
</feature>
<keyword evidence="1" id="KW-0805">Transcription regulation</keyword>
<dbReference type="EMBL" id="CP002069">
    <property type="protein sequence ID" value="ADI73584.1"/>
    <property type="molecule type" value="Genomic_DNA"/>
</dbReference>
<dbReference type="InterPro" id="IPR036388">
    <property type="entry name" value="WH-like_DNA-bd_sf"/>
</dbReference>
<proteinExistence type="predicted"/>
<dbReference type="PROSITE" id="PS51118">
    <property type="entry name" value="HTH_HXLR"/>
    <property type="match status" value="1"/>
</dbReference>
<dbReference type="Pfam" id="PF01638">
    <property type="entry name" value="HxlR"/>
    <property type="match status" value="1"/>
</dbReference>
<dbReference type="InterPro" id="IPR002577">
    <property type="entry name" value="HTH_HxlR"/>
</dbReference>
<organism evidence="5 6">
    <name type="scientific">Methanohalobium evestigatum (strain ATCC BAA-1072 / DSM 3721 / NBRC 107634 / OCM 161 / Z-7303)</name>
    <dbReference type="NCBI Taxonomy" id="644295"/>
    <lineage>
        <taxon>Archaea</taxon>
        <taxon>Methanobacteriati</taxon>
        <taxon>Methanobacteriota</taxon>
        <taxon>Stenosarchaea group</taxon>
        <taxon>Methanomicrobia</taxon>
        <taxon>Methanosarcinales</taxon>
        <taxon>Methanosarcinaceae</taxon>
        <taxon>Methanohalobium</taxon>
    </lineage>
</organism>
<accession>D7E6W0</accession>
<sequence>MIFSIIWILIYIIGSFYVDTMKDCTLYKTVDIIGKRWTLCILLELYKGQNEEKQFNELKNMLQNITPKTLTTRLRELEQQGLVRKKVDDSSIPIKCKYTLTDSGEDFIEIIQQIKKWGLKWKFDNKECEKSQCKFCGLENIE</sequence>
<keyword evidence="3" id="KW-0804">Transcription</keyword>
<dbReference type="PANTHER" id="PTHR33204:SF18">
    <property type="entry name" value="TRANSCRIPTIONAL REGULATORY PROTEIN"/>
    <property type="match status" value="1"/>
</dbReference>
<dbReference type="HOGENOM" id="CLU_111585_5_3_2"/>
<dbReference type="SUPFAM" id="SSF46785">
    <property type="entry name" value="Winged helix' DNA-binding domain"/>
    <property type="match status" value="1"/>
</dbReference>
<dbReference type="GO" id="GO:0003677">
    <property type="term" value="F:DNA binding"/>
    <property type="evidence" value="ECO:0007669"/>
    <property type="project" value="UniProtKB-KW"/>
</dbReference>
<keyword evidence="2" id="KW-0238">DNA-binding</keyword>